<dbReference type="RefSeq" id="WP_368005978.1">
    <property type="nucleotide sequence ID" value="NZ_JAMXFF010000009.1"/>
</dbReference>
<evidence type="ECO:0000313" key="4">
    <source>
        <dbReference type="Proteomes" id="UP001525890"/>
    </source>
</evidence>
<sequence>MFYHVKELQFNARVSKPDPRFATLLLEQFGGPNGELAAAMQYFVQAFAARQAYPDKYDMLMDIASEEFSHLEIVGALVTMLLDGINGDLKNAAENSEMMQFLGTDKSGREDLIHQLAMTGPQLLAVSGGGPTVTNSQGVPWSGTYVNANGDLTVDLRSDLAAESRAKIVYEYLMQFTDDPEVKDTLRFLMTREVSHYKMFAAALETIEPNFPPGVLQGDPRYSHLYFNMSNGTSARGPWNEGQGSWPAGENWVYVDDPLDYVVKTEGMTRNQTSEGTNLTEEQVFKKEQELSMKRSAEVKSASPNGPNQWSSYQQTELSSPKSQTI</sequence>
<reference evidence="3 4" key="1">
    <citation type="journal article" date="2022" name="Front. Microbiol.">
        <title>High genomic differentiation and limited gene flow indicate recent cryptic speciation within the genus Laspinema (cyanobacteria).</title>
        <authorList>
            <person name="Stanojkovic A."/>
            <person name="Skoupy S."/>
            <person name="Skaloud P."/>
            <person name="Dvorak P."/>
        </authorList>
    </citation>
    <scope>NUCLEOTIDE SEQUENCE [LARGE SCALE GENOMIC DNA]</scope>
    <source>
        <strain evidence="3 4">D2a</strain>
    </source>
</reference>
<dbReference type="Proteomes" id="UP001525890">
    <property type="component" value="Unassembled WGS sequence"/>
</dbReference>
<dbReference type="Pfam" id="PF05067">
    <property type="entry name" value="Mn_catalase"/>
    <property type="match status" value="1"/>
</dbReference>
<dbReference type="InterPro" id="IPR009078">
    <property type="entry name" value="Ferritin-like_SF"/>
</dbReference>
<evidence type="ECO:0000313" key="3">
    <source>
        <dbReference type="EMBL" id="MCT7966334.1"/>
    </source>
</evidence>
<dbReference type="Gene3D" id="1.20.1260.10">
    <property type="match status" value="1"/>
</dbReference>
<name>A0ABT2MNL4_9CYAN</name>
<feature type="region of interest" description="Disordered" evidence="2">
    <location>
        <begin position="268"/>
        <end position="326"/>
    </location>
</feature>
<dbReference type="CDD" id="cd01051">
    <property type="entry name" value="Mn_catalase"/>
    <property type="match status" value="1"/>
</dbReference>
<comment type="caution">
    <text evidence="3">The sequence shown here is derived from an EMBL/GenBank/DDBJ whole genome shotgun (WGS) entry which is preliminary data.</text>
</comment>
<feature type="compositionally biased region" description="Basic and acidic residues" evidence="2">
    <location>
        <begin position="283"/>
        <end position="298"/>
    </location>
</feature>
<evidence type="ECO:0000256" key="2">
    <source>
        <dbReference type="SAM" id="MobiDB-lite"/>
    </source>
</evidence>
<dbReference type="SUPFAM" id="SSF47240">
    <property type="entry name" value="Ferritin-like"/>
    <property type="match status" value="1"/>
</dbReference>
<organism evidence="3 4">
    <name type="scientific">Laspinema palackyanum D2a</name>
    <dbReference type="NCBI Taxonomy" id="2953684"/>
    <lineage>
        <taxon>Bacteria</taxon>
        <taxon>Bacillati</taxon>
        <taxon>Cyanobacteriota</taxon>
        <taxon>Cyanophyceae</taxon>
        <taxon>Oscillatoriophycideae</taxon>
        <taxon>Oscillatoriales</taxon>
        <taxon>Laspinemataceae</taxon>
        <taxon>Laspinema</taxon>
        <taxon>Laspinema palackyanum</taxon>
    </lineage>
</organism>
<feature type="compositionally biased region" description="Polar residues" evidence="2">
    <location>
        <begin position="268"/>
        <end position="281"/>
    </location>
</feature>
<comment type="similarity">
    <text evidence="1">Belongs to the manganese catalase family.</text>
</comment>
<dbReference type="EMBL" id="JAMXFF010000009">
    <property type="protein sequence ID" value="MCT7966334.1"/>
    <property type="molecule type" value="Genomic_DNA"/>
</dbReference>
<gene>
    <name evidence="3" type="ORF">NG799_08305</name>
</gene>
<accession>A0ABT2MNL4</accession>
<dbReference type="InterPro" id="IPR039377">
    <property type="entry name" value="Mn_catalase_dom"/>
</dbReference>
<evidence type="ECO:0000256" key="1">
    <source>
        <dbReference type="ARBA" id="ARBA00007644"/>
    </source>
</evidence>
<keyword evidence="4" id="KW-1185">Reference proteome</keyword>
<dbReference type="InterPro" id="IPR007760">
    <property type="entry name" value="Mn_catalase"/>
</dbReference>
<dbReference type="InterPro" id="IPR012347">
    <property type="entry name" value="Ferritin-like"/>
</dbReference>
<protein>
    <submittedName>
        <fullName evidence="3">Manganese catalase family protein</fullName>
    </submittedName>
</protein>
<feature type="compositionally biased region" description="Polar residues" evidence="2">
    <location>
        <begin position="302"/>
        <end position="326"/>
    </location>
</feature>
<proteinExistence type="inferred from homology"/>